<dbReference type="InterPro" id="IPR036704">
    <property type="entry name" value="RraA/RraA-like_sf"/>
</dbReference>
<dbReference type="SUPFAM" id="SSF89562">
    <property type="entry name" value="RraA-like"/>
    <property type="match status" value="1"/>
</dbReference>
<dbReference type="InterPro" id="IPR005493">
    <property type="entry name" value="RraA/RraA-like"/>
</dbReference>
<proteinExistence type="predicted"/>
<evidence type="ECO:0000256" key="1">
    <source>
        <dbReference type="PIRSR" id="PIRSR605493-1"/>
    </source>
</evidence>
<feature type="binding site" evidence="1">
    <location>
        <begin position="58"/>
        <end position="61"/>
    </location>
    <ligand>
        <name>substrate</name>
    </ligand>
</feature>
<evidence type="ECO:0000313" key="4">
    <source>
        <dbReference type="Proteomes" id="UP000246740"/>
    </source>
</evidence>
<dbReference type="EMBL" id="KZ819207">
    <property type="protein sequence ID" value="PWY97471.1"/>
    <property type="molecule type" value="Genomic_DNA"/>
</dbReference>
<dbReference type="AlphaFoldDB" id="A0A317XHC2"/>
<feature type="binding site" evidence="1">
    <location>
        <position position="80"/>
    </location>
    <ligand>
        <name>substrate</name>
    </ligand>
</feature>
<dbReference type="OrthoDB" id="1476984at2759"/>
<dbReference type="PANTHER" id="PTHR33254:SF4">
    <property type="entry name" value="4-HYDROXY-4-METHYL-2-OXOGLUTARATE ALDOLASE 3-RELATED"/>
    <property type="match status" value="1"/>
</dbReference>
<dbReference type="GO" id="GO:0008948">
    <property type="term" value="F:oxaloacetate decarboxylase activity"/>
    <property type="evidence" value="ECO:0007669"/>
    <property type="project" value="TreeGrafter"/>
</dbReference>
<name>A0A317XHC2_9BASI</name>
<evidence type="ECO:0000313" key="3">
    <source>
        <dbReference type="EMBL" id="PWY97471.1"/>
    </source>
</evidence>
<dbReference type="InParanoid" id="A0A317XHC2"/>
<comment type="cofactor">
    <cofactor evidence="1">
        <name>Mg(2+)</name>
        <dbReference type="ChEBI" id="CHEBI:18420"/>
    </cofactor>
</comment>
<dbReference type="GO" id="GO:0046872">
    <property type="term" value="F:metal ion binding"/>
    <property type="evidence" value="ECO:0007669"/>
    <property type="project" value="UniProtKB-KW"/>
</dbReference>
<feature type="binding site" evidence="1">
    <location>
        <position position="81"/>
    </location>
    <ligand>
        <name>Mg(2+)</name>
        <dbReference type="ChEBI" id="CHEBI:18420"/>
    </ligand>
</feature>
<reference evidence="3 4" key="1">
    <citation type="journal article" date="2018" name="Mol. Biol. Evol.">
        <title>Broad Genomic Sampling Reveals a Smut Pathogenic Ancestry of the Fungal Clade Ustilaginomycotina.</title>
        <authorList>
            <person name="Kijpornyongpan T."/>
            <person name="Mondo S.J."/>
            <person name="Barry K."/>
            <person name="Sandor L."/>
            <person name="Lee J."/>
            <person name="Lipzen A."/>
            <person name="Pangilinan J."/>
            <person name="LaButti K."/>
            <person name="Hainaut M."/>
            <person name="Henrissat B."/>
            <person name="Grigoriev I.V."/>
            <person name="Spatafora J.W."/>
            <person name="Aime M.C."/>
        </authorList>
    </citation>
    <scope>NUCLEOTIDE SEQUENCE [LARGE SCALE GENOMIC DNA]</scope>
    <source>
        <strain evidence="3 4">MCA 3645</strain>
    </source>
</reference>
<evidence type="ECO:0000256" key="2">
    <source>
        <dbReference type="SAM" id="MobiDB-lite"/>
    </source>
</evidence>
<dbReference type="STRING" id="1882483.A0A317XHC2"/>
<keyword evidence="1" id="KW-0460">Magnesium</keyword>
<gene>
    <name evidence="3" type="ORF">BCV70DRAFT_202813</name>
</gene>
<protein>
    <submittedName>
        <fullName evidence="3">RraA-like protein</fullName>
    </submittedName>
</protein>
<organism evidence="3 4">
    <name type="scientific">Testicularia cyperi</name>
    <dbReference type="NCBI Taxonomy" id="1882483"/>
    <lineage>
        <taxon>Eukaryota</taxon>
        <taxon>Fungi</taxon>
        <taxon>Dikarya</taxon>
        <taxon>Basidiomycota</taxon>
        <taxon>Ustilaginomycotina</taxon>
        <taxon>Ustilaginomycetes</taxon>
        <taxon>Ustilaginales</taxon>
        <taxon>Anthracoideaceae</taxon>
        <taxon>Testicularia</taxon>
    </lineage>
</organism>
<dbReference type="Gene3D" id="3.50.30.40">
    <property type="entry name" value="Ribonuclease E inhibitor RraA/RraA-like"/>
    <property type="match status" value="1"/>
</dbReference>
<dbReference type="PANTHER" id="PTHR33254">
    <property type="entry name" value="4-HYDROXY-4-METHYL-2-OXOGLUTARATE ALDOLASE 3-RELATED"/>
    <property type="match status" value="1"/>
</dbReference>
<keyword evidence="4" id="KW-1185">Reference proteome</keyword>
<dbReference type="Pfam" id="PF03737">
    <property type="entry name" value="RraA-like"/>
    <property type="match status" value="1"/>
</dbReference>
<dbReference type="CDD" id="cd16841">
    <property type="entry name" value="RraA_family"/>
    <property type="match status" value="1"/>
</dbReference>
<sequence>MPLEGAKLCGPAYTVRMVAGTDDGAPRPKGHFVDEAEGHSGHVMVVSAPIGTKSAVWGGLMTARAQQLGLVGAVLDANVRDLSEHRQSLFPVFARGHSTLGQSPFTRPSEYQIPLTIHVRSTAAHDQDEDPQDPKTNPRFPNITIHPGDIVLADLDGVVIIPPSLALDVIRIAEKGKAQDALCLKDIQNGMPVKQAFAKNRTK</sequence>
<feature type="region of interest" description="Disordered" evidence="2">
    <location>
        <begin position="121"/>
        <end position="140"/>
    </location>
</feature>
<accession>A0A317XHC2</accession>
<dbReference type="Proteomes" id="UP000246740">
    <property type="component" value="Unassembled WGS sequence"/>
</dbReference>
<dbReference type="GO" id="GO:0047443">
    <property type="term" value="F:4-hydroxy-4-methyl-2-oxoglutarate aldolase activity"/>
    <property type="evidence" value="ECO:0007669"/>
    <property type="project" value="TreeGrafter"/>
</dbReference>
<keyword evidence="1" id="KW-0479">Metal-binding</keyword>